<feature type="domain" description="ABC transmembrane type-1" evidence="11">
    <location>
        <begin position="528"/>
        <end position="829"/>
    </location>
</feature>
<sequence>MDIEEKITRKSFFDSATFLSKLLFGWSLKFFATGFWRELNLNDYSKCSAKDEAKYLFEKLNQQWKRELKYAKEKNKKPSILKSILRTYEVELLFLTLMHIIDETIALCHPLLIGIIVRYFSPAKSEITTSYEEARNAGIRVALRVKSALSALVFQKILKLSKSATGQTNIGLVLNLISNDLNKIDDVAWTLFFIIVAPFELVAVHVILWQYMGISCLAALAIIIVYSFTQWFLAKLLNKFRSEVKQMKNSYAVRMVNFVTAELATKILVFFTLLVHLLLGNQLNAEITFVTLALFNVIRYPVTFHAPNGIGYLAETLVTLRRIQELLLLEERQDDLKEINFAALPKGSIHFFKYCGKWTRKLDRINLKNITMQVEPGELVIIAGPVGSGKTCLLMAILNEIEKISGKTRILVTHQLQYINKADKIMILKDGECLAYGTPQQLQKAGIDFLALIGSEKEESEKVELTMIAIDEIYEKNEAHNVETIPLSARMSLVAHIESKEEYSTKGSIKFKVYLDYFKAGTNHFMFIVTIGFVLFSQFLYNYMDYWLASWMDYTQSASLDRKEINLTLSSQEANNRDFFVYDDQMKNITFYAIAMLVLLLTYALRIATNVLICLKASINLHNRIFSRLLRASIAFFDNNPTGRILNRFTGDMGFLDQKIPMSLLDINLTVGVVIGSTIVSCLVDPYLIIVATFLLAISLPLRRIYLRTVSNVKRNEAITRSPIFTEISTTFDGLTCIRAFKYEHKFEEQFHRFLNDNNACKFLWYALSRSFGFILDWFTIIFFTSITTMLLIFPENIKGGTAGLILSSAIILINEFQFCIRIISEFETQMVSVERVLEYGEIPSEAPLKIVEKKPPANWPKNGCIVFNHVYLTYPHTMNRVLHDLCFTIDA</sequence>
<reference evidence="13" key="2">
    <citation type="submission" date="2018-11" db="EMBL/GenBank/DDBJ databases">
        <title>Trombidioid mite genomics.</title>
        <authorList>
            <person name="Dong X."/>
        </authorList>
    </citation>
    <scope>NUCLEOTIDE SEQUENCE</scope>
    <source>
        <strain evidence="13">UoL-WK</strain>
    </source>
</reference>
<evidence type="ECO:0000259" key="11">
    <source>
        <dbReference type="PROSITE" id="PS50929"/>
    </source>
</evidence>
<proteinExistence type="inferred from homology"/>
<evidence type="ECO:0000256" key="10">
    <source>
        <dbReference type="SAM" id="Phobius"/>
    </source>
</evidence>
<dbReference type="STRING" id="1965070.A0A3S3Q9F9"/>
<evidence type="ECO:0000256" key="5">
    <source>
        <dbReference type="ARBA" id="ARBA00022737"/>
    </source>
</evidence>
<evidence type="ECO:0000313" key="14">
    <source>
        <dbReference type="Proteomes" id="UP000285301"/>
    </source>
</evidence>
<feature type="transmembrane region" description="Helical" evidence="10">
    <location>
        <begin position="772"/>
        <end position="794"/>
    </location>
</feature>
<feature type="transmembrane region" description="Helical" evidence="10">
    <location>
        <begin position="187"/>
        <end position="206"/>
    </location>
</feature>
<dbReference type="PROSITE" id="PS50929">
    <property type="entry name" value="ABC_TM1F"/>
    <property type="match status" value="2"/>
</dbReference>
<dbReference type="EMBL" id="NCKU01004586">
    <property type="protein sequence ID" value="RWS05738.1"/>
    <property type="molecule type" value="Genomic_DNA"/>
</dbReference>
<dbReference type="GO" id="GO:0005524">
    <property type="term" value="F:ATP binding"/>
    <property type="evidence" value="ECO:0007669"/>
    <property type="project" value="UniProtKB-KW"/>
</dbReference>
<evidence type="ECO:0000256" key="8">
    <source>
        <dbReference type="ARBA" id="ARBA00022989"/>
    </source>
</evidence>
<dbReference type="InterPro" id="IPR011527">
    <property type="entry name" value="ABC1_TM_dom"/>
</dbReference>
<reference evidence="13 14" key="1">
    <citation type="journal article" date="2018" name="Gigascience">
        <title>Genomes of trombidid mites reveal novel predicted allergens and laterally-transferred genes associated with secondary metabolism.</title>
        <authorList>
            <person name="Dong X."/>
            <person name="Chaisiri K."/>
            <person name="Xia D."/>
            <person name="Armstrong S.D."/>
            <person name="Fang Y."/>
            <person name="Donnelly M.J."/>
            <person name="Kadowaki T."/>
            <person name="McGarry J.W."/>
            <person name="Darby A.C."/>
            <person name="Makepeace B.L."/>
        </authorList>
    </citation>
    <scope>NUCLEOTIDE SEQUENCE [LARGE SCALE GENOMIC DNA]</scope>
    <source>
        <strain evidence="13">UoL-WK</strain>
    </source>
</reference>
<keyword evidence="9 10" id="KW-0472">Membrane</keyword>
<keyword evidence="6" id="KW-0547">Nucleotide-binding</keyword>
<keyword evidence="8 10" id="KW-1133">Transmembrane helix</keyword>
<dbReference type="Pfam" id="PF00664">
    <property type="entry name" value="ABC_membrane"/>
    <property type="match status" value="2"/>
</dbReference>
<dbReference type="InterPro" id="IPR036640">
    <property type="entry name" value="ABC1_TM_sf"/>
</dbReference>
<comment type="subcellular location">
    <subcellularLocation>
        <location evidence="1">Membrane</location>
        <topology evidence="1">Multi-pass membrane protein</topology>
    </subcellularLocation>
</comment>
<evidence type="ECO:0000256" key="3">
    <source>
        <dbReference type="ARBA" id="ARBA00022448"/>
    </source>
</evidence>
<dbReference type="AlphaFoldDB" id="A0A3S3Q9F9"/>
<dbReference type="InterPro" id="IPR044726">
    <property type="entry name" value="ABCC_6TM_D2"/>
</dbReference>
<dbReference type="InterPro" id="IPR003439">
    <property type="entry name" value="ABC_transporter-like_ATP-bd"/>
</dbReference>
<evidence type="ECO:0000256" key="6">
    <source>
        <dbReference type="ARBA" id="ARBA00022741"/>
    </source>
</evidence>
<dbReference type="Pfam" id="PF00005">
    <property type="entry name" value="ABC_tran"/>
    <property type="match status" value="1"/>
</dbReference>
<dbReference type="SUPFAM" id="SSF52540">
    <property type="entry name" value="P-loop containing nucleoside triphosphate hydrolases"/>
    <property type="match status" value="1"/>
</dbReference>
<gene>
    <name evidence="13" type="ORF">B4U79_01786</name>
    <name evidence="12" type="ORF">B4U79_09199</name>
</gene>
<feature type="transmembrane region" description="Helical" evidence="10">
    <location>
        <begin position="687"/>
        <end position="706"/>
    </location>
</feature>
<evidence type="ECO:0000256" key="1">
    <source>
        <dbReference type="ARBA" id="ARBA00004141"/>
    </source>
</evidence>
<dbReference type="InterPro" id="IPR027417">
    <property type="entry name" value="P-loop_NTPase"/>
</dbReference>
<dbReference type="SUPFAM" id="SSF90123">
    <property type="entry name" value="ABC transporter transmembrane region"/>
    <property type="match status" value="2"/>
</dbReference>
<keyword evidence="5" id="KW-0677">Repeat</keyword>
<dbReference type="OrthoDB" id="6500128at2759"/>
<comment type="caution">
    <text evidence="13">The sequence shown here is derived from an EMBL/GenBank/DDBJ whole genome shotgun (WGS) entry which is preliminary data.</text>
</comment>
<evidence type="ECO:0000256" key="4">
    <source>
        <dbReference type="ARBA" id="ARBA00022692"/>
    </source>
</evidence>
<feature type="transmembrane region" description="Helical" evidence="10">
    <location>
        <begin position="589"/>
        <end position="615"/>
    </location>
</feature>
<keyword evidence="4 10" id="KW-0812">Transmembrane</keyword>
<accession>A0A3S3Q9F9</accession>
<dbReference type="GO" id="GO:0016887">
    <property type="term" value="F:ATP hydrolysis activity"/>
    <property type="evidence" value="ECO:0007669"/>
    <property type="project" value="InterPro"/>
</dbReference>
<dbReference type="FunFam" id="1.20.1560.10:FF:000013">
    <property type="entry name" value="ABC transporter C family member 2"/>
    <property type="match status" value="1"/>
</dbReference>
<dbReference type="CDD" id="cd18580">
    <property type="entry name" value="ABC_6TM_ABCC_D2"/>
    <property type="match status" value="1"/>
</dbReference>
<keyword evidence="7" id="KW-0067">ATP-binding</keyword>
<evidence type="ECO:0000256" key="2">
    <source>
        <dbReference type="ARBA" id="ARBA00009726"/>
    </source>
</evidence>
<feature type="transmembrane region" description="Helical" evidence="10">
    <location>
        <begin position="663"/>
        <end position="681"/>
    </location>
</feature>
<name>A0A3S3Q9F9_9ACAR</name>
<dbReference type="GO" id="GO:0140359">
    <property type="term" value="F:ABC-type transporter activity"/>
    <property type="evidence" value="ECO:0007669"/>
    <property type="project" value="InterPro"/>
</dbReference>
<protein>
    <submittedName>
        <fullName evidence="13">Multidrug resistance-associated protein 4-like protein</fullName>
    </submittedName>
</protein>
<organism evidence="13 14">
    <name type="scientific">Dinothrombium tinctorium</name>
    <dbReference type="NCBI Taxonomy" id="1965070"/>
    <lineage>
        <taxon>Eukaryota</taxon>
        <taxon>Metazoa</taxon>
        <taxon>Ecdysozoa</taxon>
        <taxon>Arthropoda</taxon>
        <taxon>Chelicerata</taxon>
        <taxon>Arachnida</taxon>
        <taxon>Acari</taxon>
        <taxon>Acariformes</taxon>
        <taxon>Trombidiformes</taxon>
        <taxon>Prostigmata</taxon>
        <taxon>Anystina</taxon>
        <taxon>Parasitengona</taxon>
        <taxon>Trombidioidea</taxon>
        <taxon>Trombidiidae</taxon>
        <taxon>Dinothrombium</taxon>
    </lineage>
</organism>
<keyword evidence="3" id="KW-0813">Transport</keyword>
<comment type="similarity">
    <text evidence="2">Belongs to the ABC transporter superfamily. ABCC family. Conjugate transporter (TC 3.A.1.208) subfamily.</text>
</comment>
<dbReference type="PANTHER" id="PTHR24223">
    <property type="entry name" value="ATP-BINDING CASSETTE SUB-FAMILY C"/>
    <property type="match status" value="1"/>
</dbReference>
<evidence type="ECO:0000256" key="9">
    <source>
        <dbReference type="ARBA" id="ARBA00023136"/>
    </source>
</evidence>
<dbReference type="Gene3D" id="1.20.1560.10">
    <property type="entry name" value="ABC transporter type 1, transmembrane domain"/>
    <property type="match status" value="2"/>
</dbReference>
<feature type="transmembrane region" description="Helical" evidence="10">
    <location>
        <begin position="212"/>
        <end position="234"/>
    </location>
</feature>
<dbReference type="Gene3D" id="3.40.50.300">
    <property type="entry name" value="P-loop containing nucleotide triphosphate hydrolases"/>
    <property type="match status" value="2"/>
</dbReference>
<dbReference type="EMBL" id="NCKU01004563">
    <property type="protein sequence ID" value="RWS05763.1"/>
    <property type="molecule type" value="Genomic_DNA"/>
</dbReference>
<feature type="transmembrane region" description="Helical" evidence="10">
    <location>
        <begin position="525"/>
        <end position="544"/>
    </location>
</feature>
<evidence type="ECO:0000256" key="7">
    <source>
        <dbReference type="ARBA" id="ARBA00022840"/>
    </source>
</evidence>
<dbReference type="GO" id="GO:0016020">
    <property type="term" value="C:membrane"/>
    <property type="evidence" value="ECO:0007669"/>
    <property type="project" value="UniProtKB-SubCell"/>
</dbReference>
<feature type="domain" description="ABC transmembrane type-1" evidence="11">
    <location>
        <begin position="138"/>
        <end position="261"/>
    </location>
</feature>
<feature type="transmembrane region" description="Helical" evidence="10">
    <location>
        <begin position="255"/>
        <end position="279"/>
    </location>
</feature>
<dbReference type="Proteomes" id="UP000285301">
    <property type="component" value="Unassembled WGS sequence"/>
</dbReference>
<evidence type="ECO:0000313" key="13">
    <source>
        <dbReference type="EMBL" id="RWS05763.1"/>
    </source>
</evidence>
<keyword evidence="14" id="KW-1185">Reference proteome</keyword>
<evidence type="ECO:0000313" key="12">
    <source>
        <dbReference type="EMBL" id="RWS05738.1"/>
    </source>
</evidence>
<feature type="non-terminal residue" evidence="13">
    <location>
        <position position="892"/>
    </location>
</feature>
<dbReference type="InterPro" id="IPR050173">
    <property type="entry name" value="ABC_transporter_C-like"/>
</dbReference>
<dbReference type="PANTHER" id="PTHR24223:SF456">
    <property type="entry name" value="MULTIDRUG RESISTANCE-ASSOCIATED PROTEIN LETHAL(2)03659"/>
    <property type="match status" value="1"/>
</dbReference>